<dbReference type="InterPro" id="IPR003439">
    <property type="entry name" value="ABC_transporter-like_ATP-bd"/>
</dbReference>
<feature type="transmembrane region" description="Helical" evidence="8">
    <location>
        <begin position="283"/>
        <end position="308"/>
    </location>
</feature>
<feature type="transmembrane region" description="Helical" evidence="8">
    <location>
        <begin position="198"/>
        <end position="215"/>
    </location>
</feature>
<dbReference type="Pfam" id="PF00005">
    <property type="entry name" value="ABC_tran"/>
    <property type="match status" value="1"/>
</dbReference>
<comment type="subcellular location">
    <subcellularLocation>
        <location evidence="1">Cell inner membrane</location>
        <topology evidence="1">Multi-pass membrane protein</topology>
    </subcellularLocation>
</comment>
<dbReference type="Proteomes" id="UP001200110">
    <property type="component" value="Unassembled WGS sequence"/>
</dbReference>
<dbReference type="RefSeq" id="WP_236996902.1">
    <property type="nucleotide sequence ID" value="NZ_JAKKOR010000003.1"/>
</dbReference>
<dbReference type="GO" id="GO:0005524">
    <property type="term" value="F:ATP binding"/>
    <property type="evidence" value="ECO:0007669"/>
    <property type="project" value="UniProtKB-KW"/>
</dbReference>
<gene>
    <name evidence="11" type="ORF">L5G33_04185</name>
</gene>
<keyword evidence="6 8" id="KW-0472">Membrane</keyword>
<feature type="domain" description="ABC transmembrane type-1" evidence="10">
    <location>
        <begin position="64"/>
        <end position="341"/>
    </location>
</feature>
<keyword evidence="4" id="KW-1278">Translocase</keyword>
<reference evidence="11 12" key="1">
    <citation type="submission" date="2022-01" db="EMBL/GenBank/DDBJ databases">
        <authorList>
            <person name="Huang Y."/>
        </authorList>
    </citation>
    <scope>NUCLEOTIDE SEQUENCE [LARGE SCALE GENOMIC DNA]</scope>
    <source>
        <strain evidence="11 12">HY366</strain>
    </source>
</reference>
<dbReference type="SUPFAM" id="SSF52540">
    <property type="entry name" value="P-loop containing nucleoside triphosphate hydrolases"/>
    <property type="match status" value="1"/>
</dbReference>
<keyword evidence="11" id="KW-0547">Nucleotide-binding</keyword>
<accession>A0ABS9IQ37</accession>
<dbReference type="PANTHER" id="PTHR24221:SF654">
    <property type="entry name" value="ATP-BINDING CASSETTE SUB-FAMILY B MEMBER 6"/>
    <property type="match status" value="1"/>
</dbReference>
<keyword evidence="12" id="KW-1185">Reference proteome</keyword>
<feature type="domain" description="ABC transporter" evidence="9">
    <location>
        <begin position="318"/>
        <end position="584"/>
    </location>
</feature>
<evidence type="ECO:0000256" key="5">
    <source>
        <dbReference type="ARBA" id="ARBA00022989"/>
    </source>
</evidence>
<keyword evidence="3 8" id="KW-0812">Transmembrane</keyword>
<evidence type="ECO:0000313" key="11">
    <source>
        <dbReference type="EMBL" id="MCF8587666.1"/>
    </source>
</evidence>
<evidence type="ECO:0000256" key="1">
    <source>
        <dbReference type="ARBA" id="ARBA00004429"/>
    </source>
</evidence>
<dbReference type="CDD" id="cd07346">
    <property type="entry name" value="ABC_6TM_exporters"/>
    <property type="match status" value="1"/>
</dbReference>
<dbReference type="InterPro" id="IPR017871">
    <property type="entry name" value="ABC_transporter-like_CS"/>
</dbReference>
<feature type="transmembrane region" description="Helical" evidence="8">
    <location>
        <begin position="98"/>
        <end position="116"/>
    </location>
</feature>
<evidence type="ECO:0000259" key="10">
    <source>
        <dbReference type="PROSITE" id="PS50929"/>
    </source>
</evidence>
<name>A0ABS9IQ37_9ACTN</name>
<evidence type="ECO:0000256" key="3">
    <source>
        <dbReference type="ARBA" id="ARBA00022692"/>
    </source>
</evidence>
<evidence type="ECO:0000256" key="8">
    <source>
        <dbReference type="SAM" id="Phobius"/>
    </source>
</evidence>
<dbReference type="EMBL" id="JAKKOR010000003">
    <property type="protein sequence ID" value="MCF8587666.1"/>
    <property type="molecule type" value="Genomic_DNA"/>
</dbReference>
<dbReference type="InterPro" id="IPR039421">
    <property type="entry name" value="Type_1_exporter"/>
</dbReference>
<protein>
    <submittedName>
        <fullName evidence="11">ABC transporter ATP-binding protein/permease</fullName>
    </submittedName>
</protein>
<dbReference type="SUPFAM" id="SSF90123">
    <property type="entry name" value="ABC transporter transmembrane region"/>
    <property type="match status" value="1"/>
</dbReference>
<dbReference type="Pfam" id="PF00664">
    <property type="entry name" value="ABC_membrane"/>
    <property type="match status" value="1"/>
</dbReference>
<keyword evidence="2" id="KW-0997">Cell inner membrane</keyword>
<feature type="transmembrane region" description="Helical" evidence="8">
    <location>
        <begin position="169"/>
        <end position="192"/>
    </location>
</feature>
<dbReference type="InterPro" id="IPR011527">
    <property type="entry name" value="ABC1_TM_dom"/>
</dbReference>
<dbReference type="Gene3D" id="1.20.1560.10">
    <property type="entry name" value="ABC transporter type 1, transmembrane domain"/>
    <property type="match status" value="1"/>
</dbReference>
<evidence type="ECO:0000256" key="6">
    <source>
        <dbReference type="ARBA" id="ARBA00023136"/>
    </source>
</evidence>
<keyword evidence="11" id="KW-0067">ATP-binding</keyword>
<dbReference type="PROSITE" id="PS50893">
    <property type="entry name" value="ABC_TRANSPORTER_2"/>
    <property type="match status" value="1"/>
</dbReference>
<dbReference type="InterPro" id="IPR027417">
    <property type="entry name" value="P-loop_NTPase"/>
</dbReference>
<keyword evidence="2" id="KW-1003">Cell membrane</keyword>
<evidence type="ECO:0000256" key="4">
    <source>
        <dbReference type="ARBA" id="ARBA00022967"/>
    </source>
</evidence>
<dbReference type="InterPro" id="IPR036640">
    <property type="entry name" value="ABC1_TM_sf"/>
</dbReference>
<dbReference type="Gene3D" id="3.40.50.300">
    <property type="entry name" value="P-loop containing nucleotide triphosphate hydrolases"/>
    <property type="match status" value="1"/>
</dbReference>
<evidence type="ECO:0000256" key="7">
    <source>
        <dbReference type="ARBA" id="ARBA00023455"/>
    </source>
</evidence>
<sequence>MVDGSPYPAHADPRSLRVKLFGPGFLAGSRPAERGSYVQVDEETSARTLVLRTMWGANKYAIPAMLLMIGHFAGEALVPVIMGVAIDRAVLTQDGGQLALWLVVLVADFALLSFTWRFGERMAIYALHVIEHQYRMRVTDRMLDPAGTDGPARLPGTALSIATSDVSRLALAVFLVVFPVGEMFAVVVAGVILLWISWPLGIAVLVGAPVMFWLLDRAGAPLRARTAKQQELIGAAAGTAADLVAGFRILKGLGADRPATIRYRRASRQARNSAIAAMRSEGAYVALLQTVSSLFVVAVGLAAGTMAVTGEMGLGALITVVGLTQFMMGPLNAISTNFGAVWNGAVPSAERVLSVLQSGPGSHSGDVDVADGPLVIEGLPDPTGRQSALSIPPRGVTVVSTDQATTRRLTTALSRDAVIDGVRIRIGDTDHATLDEHAGRRIVRVVPHTPHLFEGSVLENIESAPGAGDDRVSRAVFAAACDDVAQVLTDGLDSPVGEAGRMLSGGQRQRVGLARALAAESTFLVLTDPTTAVDSMTEARVVDRVKRARADGATIVFTHSPAWAAVADTVIRLDPMTETALETIR</sequence>
<evidence type="ECO:0000256" key="2">
    <source>
        <dbReference type="ARBA" id="ARBA00022519"/>
    </source>
</evidence>
<dbReference type="PROSITE" id="PS00211">
    <property type="entry name" value="ABC_TRANSPORTER_1"/>
    <property type="match status" value="1"/>
</dbReference>
<organism evidence="11 12">
    <name type="scientific">Gordonia liuliyuniae</name>
    <dbReference type="NCBI Taxonomy" id="2911517"/>
    <lineage>
        <taxon>Bacteria</taxon>
        <taxon>Bacillati</taxon>
        <taxon>Actinomycetota</taxon>
        <taxon>Actinomycetes</taxon>
        <taxon>Mycobacteriales</taxon>
        <taxon>Gordoniaceae</taxon>
        <taxon>Gordonia</taxon>
    </lineage>
</organism>
<comment type="similarity">
    <text evidence="7">Belongs to the ABC transporter superfamily. Siderophore-Fe(3+) uptake transporter (SIUT) (TC 3.A.1.21) family.</text>
</comment>
<proteinExistence type="inferred from homology"/>
<comment type="caution">
    <text evidence="11">The sequence shown here is derived from an EMBL/GenBank/DDBJ whole genome shotgun (WGS) entry which is preliminary data.</text>
</comment>
<evidence type="ECO:0000313" key="12">
    <source>
        <dbReference type="Proteomes" id="UP001200110"/>
    </source>
</evidence>
<dbReference type="PANTHER" id="PTHR24221">
    <property type="entry name" value="ATP-BINDING CASSETTE SUB-FAMILY B"/>
    <property type="match status" value="1"/>
</dbReference>
<evidence type="ECO:0000259" key="9">
    <source>
        <dbReference type="PROSITE" id="PS50893"/>
    </source>
</evidence>
<feature type="transmembrane region" description="Helical" evidence="8">
    <location>
        <begin position="60"/>
        <end position="86"/>
    </location>
</feature>
<keyword evidence="5 8" id="KW-1133">Transmembrane helix</keyword>
<dbReference type="PROSITE" id="PS50929">
    <property type="entry name" value="ABC_TM1F"/>
    <property type="match status" value="1"/>
</dbReference>